<proteinExistence type="predicted"/>
<evidence type="ECO:0000256" key="2">
    <source>
        <dbReference type="SAM" id="SignalP"/>
    </source>
</evidence>
<keyword evidence="5" id="KW-1185">Reference proteome</keyword>
<dbReference type="PROSITE" id="PS51123">
    <property type="entry name" value="OMPA_2"/>
    <property type="match status" value="1"/>
</dbReference>
<dbReference type="InterPro" id="IPR006665">
    <property type="entry name" value="OmpA-like"/>
</dbReference>
<feature type="chain" id="PRO_5040890165" description="OmpA-like domain-containing protein" evidence="2">
    <location>
        <begin position="25"/>
        <end position="199"/>
    </location>
</feature>
<name>A0A9W6KC35_9PSED</name>
<dbReference type="CDD" id="cd07185">
    <property type="entry name" value="OmpA_C-like"/>
    <property type="match status" value="1"/>
</dbReference>
<dbReference type="PANTHER" id="PTHR30329:SF21">
    <property type="entry name" value="LIPOPROTEIN YIAD-RELATED"/>
    <property type="match status" value="1"/>
</dbReference>
<dbReference type="AlphaFoldDB" id="A0A9W6KC35"/>
<dbReference type="InterPro" id="IPR036737">
    <property type="entry name" value="OmpA-like_sf"/>
</dbReference>
<evidence type="ECO:0000313" key="4">
    <source>
        <dbReference type="EMBL" id="GLK91279.1"/>
    </source>
</evidence>
<dbReference type="Pfam" id="PF00691">
    <property type="entry name" value="OmpA"/>
    <property type="match status" value="1"/>
</dbReference>
<accession>A0A9W6KC35</accession>
<keyword evidence="1" id="KW-0472">Membrane</keyword>
<comment type="caution">
    <text evidence="4">The sequence shown here is derived from an EMBL/GenBank/DDBJ whole genome shotgun (WGS) entry which is preliminary data.</text>
</comment>
<dbReference type="Proteomes" id="UP001143328">
    <property type="component" value="Unassembled WGS sequence"/>
</dbReference>
<dbReference type="PANTHER" id="PTHR30329">
    <property type="entry name" value="STATOR ELEMENT OF FLAGELLAR MOTOR COMPLEX"/>
    <property type="match status" value="1"/>
</dbReference>
<dbReference type="GO" id="GO:0016020">
    <property type="term" value="C:membrane"/>
    <property type="evidence" value="ECO:0007669"/>
    <property type="project" value="UniProtKB-UniRule"/>
</dbReference>
<feature type="domain" description="OmpA-like" evidence="3">
    <location>
        <begin position="85"/>
        <end position="199"/>
    </location>
</feature>
<dbReference type="EMBL" id="BSFN01000019">
    <property type="protein sequence ID" value="GLK91279.1"/>
    <property type="molecule type" value="Genomic_DNA"/>
</dbReference>
<evidence type="ECO:0000256" key="1">
    <source>
        <dbReference type="PROSITE-ProRule" id="PRU00473"/>
    </source>
</evidence>
<evidence type="ECO:0000259" key="3">
    <source>
        <dbReference type="PROSITE" id="PS51123"/>
    </source>
</evidence>
<evidence type="ECO:0000313" key="5">
    <source>
        <dbReference type="Proteomes" id="UP001143328"/>
    </source>
</evidence>
<sequence>MPFSFLRGLTLVLLALCATGCATPKSYVVLMESPDGTTGAIVVETANGTTRVDKKMDAVALDGKSAKTFAVEPPRIEQDFSAALKAQPALPITFRLYFETGTANLTKASKADFQNVLTTLRERGPSAVSVIGHTDTEGKSKWNEQIGLKRATAIAEMFKKEGIKVIELVVTSHGESNLLVKTPDDTPEPRNRRVEIIVR</sequence>
<organism evidence="4 5">
    <name type="scientific">Pseudomonas turukhanskensis</name>
    <dbReference type="NCBI Taxonomy" id="1806536"/>
    <lineage>
        <taxon>Bacteria</taxon>
        <taxon>Pseudomonadati</taxon>
        <taxon>Pseudomonadota</taxon>
        <taxon>Gammaproteobacteria</taxon>
        <taxon>Pseudomonadales</taxon>
        <taxon>Pseudomonadaceae</taxon>
        <taxon>Pseudomonas</taxon>
    </lineage>
</organism>
<feature type="signal peptide" evidence="2">
    <location>
        <begin position="1"/>
        <end position="24"/>
    </location>
</feature>
<keyword evidence="2" id="KW-0732">Signal</keyword>
<dbReference type="RefSeq" id="WP_271197522.1">
    <property type="nucleotide sequence ID" value="NZ_BSFN01000019.1"/>
</dbReference>
<reference evidence="4" key="2">
    <citation type="submission" date="2023-01" db="EMBL/GenBank/DDBJ databases">
        <authorList>
            <person name="Sun Q."/>
            <person name="Evtushenko L."/>
        </authorList>
    </citation>
    <scope>NUCLEOTIDE SEQUENCE</scope>
    <source>
        <strain evidence="4">VKM B-2935</strain>
    </source>
</reference>
<dbReference type="InterPro" id="IPR050330">
    <property type="entry name" value="Bact_OuterMem_StrucFunc"/>
</dbReference>
<dbReference type="SUPFAM" id="SSF103088">
    <property type="entry name" value="OmpA-like"/>
    <property type="match status" value="1"/>
</dbReference>
<gene>
    <name evidence="4" type="ORF">GCM10017655_43430</name>
</gene>
<protein>
    <recommendedName>
        <fullName evidence="3">OmpA-like domain-containing protein</fullName>
    </recommendedName>
</protein>
<reference evidence="4" key="1">
    <citation type="journal article" date="2014" name="Int. J. Syst. Evol. Microbiol.">
        <title>Complete genome sequence of Corynebacterium casei LMG S-19264T (=DSM 44701T), isolated from a smear-ripened cheese.</title>
        <authorList>
            <consortium name="US DOE Joint Genome Institute (JGI-PGF)"/>
            <person name="Walter F."/>
            <person name="Albersmeier A."/>
            <person name="Kalinowski J."/>
            <person name="Ruckert C."/>
        </authorList>
    </citation>
    <scope>NUCLEOTIDE SEQUENCE</scope>
    <source>
        <strain evidence="4">VKM B-2935</strain>
    </source>
</reference>
<dbReference type="Gene3D" id="3.30.1330.60">
    <property type="entry name" value="OmpA-like domain"/>
    <property type="match status" value="1"/>
</dbReference>